<accession>A0AA37WHY6</accession>
<reference evidence="13" key="1">
    <citation type="journal article" date="2014" name="Int. J. Syst. Evol. Microbiol.">
        <title>Complete genome sequence of Corynebacterium casei LMG S-19264T (=DSM 44701T), isolated from a smear-ripened cheese.</title>
        <authorList>
            <consortium name="US DOE Joint Genome Institute (JGI-PGF)"/>
            <person name="Walter F."/>
            <person name="Albersmeier A."/>
            <person name="Kalinowski J."/>
            <person name="Ruckert C."/>
        </authorList>
    </citation>
    <scope>NUCLEOTIDE SEQUENCE</scope>
    <source>
        <strain evidence="13">NBRC 110023</strain>
    </source>
</reference>
<evidence type="ECO:0000256" key="6">
    <source>
        <dbReference type="ARBA" id="ARBA00022695"/>
    </source>
</evidence>
<proteinExistence type="inferred from homology"/>
<comment type="catalytic activity">
    <reaction evidence="10 11">
        <text>nicotinate beta-D-ribonucleotide + ATP + H(+) = deamido-NAD(+) + diphosphate</text>
        <dbReference type="Rhea" id="RHEA:22860"/>
        <dbReference type="ChEBI" id="CHEBI:15378"/>
        <dbReference type="ChEBI" id="CHEBI:30616"/>
        <dbReference type="ChEBI" id="CHEBI:33019"/>
        <dbReference type="ChEBI" id="CHEBI:57502"/>
        <dbReference type="ChEBI" id="CHEBI:58437"/>
        <dbReference type="EC" id="2.7.7.18"/>
    </reaction>
</comment>
<keyword evidence="7 11" id="KW-0547">Nucleotide-binding</keyword>
<comment type="similarity">
    <text evidence="3 11">Belongs to the NadD family.</text>
</comment>
<dbReference type="AlphaFoldDB" id="A0AA37WHY6"/>
<evidence type="ECO:0000256" key="3">
    <source>
        <dbReference type="ARBA" id="ARBA00009014"/>
    </source>
</evidence>
<dbReference type="Pfam" id="PF01467">
    <property type="entry name" value="CTP_transf_like"/>
    <property type="match status" value="1"/>
</dbReference>
<evidence type="ECO:0000256" key="4">
    <source>
        <dbReference type="ARBA" id="ARBA00022642"/>
    </source>
</evidence>
<dbReference type="GO" id="GO:0009435">
    <property type="term" value="P:NAD+ biosynthetic process"/>
    <property type="evidence" value="ECO:0007669"/>
    <property type="project" value="UniProtKB-UniRule"/>
</dbReference>
<sequence>MIKAFFGGTFDPPHLGHFQSIDYIQTTLAIRHIDVLPCHIPPHKVSIANEAARLAMCELFIKTRANLSINTFELEQNAPSYTFDTLQYLRRQFPSDCLIFIVGEDSWQNFTTWYRWQDILSMCHLLVMPRKAQQTMRKNNLLTLPEKGSSLPISINSANIYDILPPNSGNFPKNRKKTHNLDKFKQVSIEQMHQILNNTTHGSVFMTNGSYHDISSTEIRRAIQAKQDVSEWIPEPVLNYIKTNNLYQIGDD</sequence>
<keyword evidence="8 11" id="KW-0067">ATP-binding</keyword>
<organism evidence="13 14">
    <name type="scientific">Agaribacter marinus</name>
    <dbReference type="NCBI Taxonomy" id="1431249"/>
    <lineage>
        <taxon>Bacteria</taxon>
        <taxon>Pseudomonadati</taxon>
        <taxon>Pseudomonadota</taxon>
        <taxon>Gammaproteobacteria</taxon>
        <taxon>Alteromonadales</taxon>
        <taxon>Alteromonadaceae</taxon>
        <taxon>Agaribacter</taxon>
    </lineage>
</organism>
<dbReference type="PANTHER" id="PTHR39321:SF3">
    <property type="entry name" value="PHOSPHOPANTETHEINE ADENYLYLTRANSFERASE"/>
    <property type="match status" value="1"/>
</dbReference>
<dbReference type="PANTHER" id="PTHR39321">
    <property type="entry name" value="NICOTINATE-NUCLEOTIDE ADENYLYLTRANSFERASE-RELATED"/>
    <property type="match status" value="1"/>
</dbReference>
<evidence type="ECO:0000256" key="9">
    <source>
        <dbReference type="ARBA" id="ARBA00023027"/>
    </source>
</evidence>
<feature type="domain" description="Cytidyltransferase-like" evidence="12">
    <location>
        <begin position="5"/>
        <end position="221"/>
    </location>
</feature>
<protein>
    <recommendedName>
        <fullName evidence="11">Probable nicotinate-nucleotide adenylyltransferase</fullName>
        <ecNumber evidence="11">2.7.7.18</ecNumber>
    </recommendedName>
    <alternativeName>
        <fullName evidence="11">Deamido-NAD(+) diphosphorylase</fullName>
    </alternativeName>
    <alternativeName>
        <fullName evidence="11">Deamido-NAD(+) pyrophosphorylase</fullName>
    </alternativeName>
    <alternativeName>
        <fullName evidence="11">Nicotinate mononucleotide adenylyltransferase</fullName>
        <shortName evidence="11">NaMN adenylyltransferase</shortName>
    </alternativeName>
</protein>
<dbReference type="EC" id="2.7.7.18" evidence="11"/>
<dbReference type="EMBL" id="BSOT01000005">
    <property type="protein sequence ID" value="GLR70488.1"/>
    <property type="molecule type" value="Genomic_DNA"/>
</dbReference>
<dbReference type="GO" id="GO:0004515">
    <property type="term" value="F:nicotinate-nucleotide adenylyltransferase activity"/>
    <property type="evidence" value="ECO:0007669"/>
    <property type="project" value="UniProtKB-UniRule"/>
</dbReference>
<dbReference type="GO" id="GO:0005524">
    <property type="term" value="F:ATP binding"/>
    <property type="evidence" value="ECO:0007669"/>
    <property type="project" value="UniProtKB-KW"/>
</dbReference>
<dbReference type="Gene3D" id="3.40.50.620">
    <property type="entry name" value="HUPs"/>
    <property type="match status" value="1"/>
</dbReference>
<dbReference type="HAMAP" id="MF_00244">
    <property type="entry name" value="NaMN_adenylyltr"/>
    <property type="match status" value="1"/>
</dbReference>
<dbReference type="InterPro" id="IPR005248">
    <property type="entry name" value="NadD/NMNAT"/>
</dbReference>
<keyword evidence="14" id="KW-1185">Reference proteome</keyword>
<gene>
    <name evidence="11 13" type="primary">nadD</name>
    <name evidence="13" type="ORF">GCM10007852_13960</name>
</gene>
<evidence type="ECO:0000256" key="1">
    <source>
        <dbReference type="ARBA" id="ARBA00002324"/>
    </source>
</evidence>
<dbReference type="InterPro" id="IPR014729">
    <property type="entry name" value="Rossmann-like_a/b/a_fold"/>
</dbReference>
<evidence type="ECO:0000256" key="11">
    <source>
        <dbReference type="HAMAP-Rule" id="MF_00244"/>
    </source>
</evidence>
<keyword evidence="4 11" id="KW-0662">Pyridine nucleotide biosynthesis</keyword>
<comment type="function">
    <text evidence="1 11">Catalyzes the reversible adenylation of nicotinate mononucleotide (NaMN) to nicotinic acid adenine dinucleotide (NaAD).</text>
</comment>
<keyword evidence="5 11" id="KW-0808">Transferase</keyword>
<evidence type="ECO:0000313" key="14">
    <source>
        <dbReference type="Proteomes" id="UP001156601"/>
    </source>
</evidence>
<name>A0AA37WHY6_9ALTE</name>
<comment type="caution">
    <text evidence="13">The sequence shown here is derived from an EMBL/GenBank/DDBJ whole genome shotgun (WGS) entry which is preliminary data.</text>
</comment>
<dbReference type="Proteomes" id="UP001156601">
    <property type="component" value="Unassembled WGS sequence"/>
</dbReference>
<evidence type="ECO:0000256" key="7">
    <source>
        <dbReference type="ARBA" id="ARBA00022741"/>
    </source>
</evidence>
<evidence type="ECO:0000256" key="2">
    <source>
        <dbReference type="ARBA" id="ARBA00005019"/>
    </source>
</evidence>
<evidence type="ECO:0000313" key="13">
    <source>
        <dbReference type="EMBL" id="GLR70488.1"/>
    </source>
</evidence>
<evidence type="ECO:0000256" key="8">
    <source>
        <dbReference type="ARBA" id="ARBA00022840"/>
    </source>
</evidence>
<evidence type="ECO:0000256" key="10">
    <source>
        <dbReference type="ARBA" id="ARBA00048721"/>
    </source>
</evidence>
<keyword evidence="9 11" id="KW-0520">NAD</keyword>
<evidence type="ECO:0000256" key="5">
    <source>
        <dbReference type="ARBA" id="ARBA00022679"/>
    </source>
</evidence>
<reference evidence="13" key="2">
    <citation type="submission" date="2023-01" db="EMBL/GenBank/DDBJ databases">
        <title>Draft genome sequence of Agaribacter marinus strain NBRC 110023.</title>
        <authorList>
            <person name="Sun Q."/>
            <person name="Mori K."/>
        </authorList>
    </citation>
    <scope>NUCLEOTIDE SEQUENCE</scope>
    <source>
        <strain evidence="13">NBRC 110023</strain>
    </source>
</reference>
<dbReference type="CDD" id="cd02165">
    <property type="entry name" value="NMNAT"/>
    <property type="match status" value="1"/>
</dbReference>
<evidence type="ECO:0000259" key="12">
    <source>
        <dbReference type="Pfam" id="PF01467"/>
    </source>
</evidence>
<comment type="pathway">
    <text evidence="2 11">Cofactor biosynthesis; NAD(+) biosynthesis; deamido-NAD(+) from nicotinate D-ribonucleotide: step 1/1.</text>
</comment>
<keyword evidence="6 11" id="KW-0548">Nucleotidyltransferase</keyword>
<dbReference type="RefSeq" id="WP_284216782.1">
    <property type="nucleotide sequence ID" value="NZ_BSOT01000005.1"/>
</dbReference>
<dbReference type="InterPro" id="IPR004821">
    <property type="entry name" value="Cyt_trans-like"/>
</dbReference>
<dbReference type="NCBIfam" id="TIGR00482">
    <property type="entry name" value="nicotinate (nicotinamide) nucleotide adenylyltransferase"/>
    <property type="match status" value="1"/>
</dbReference>
<dbReference type="SUPFAM" id="SSF52374">
    <property type="entry name" value="Nucleotidylyl transferase"/>
    <property type="match status" value="1"/>
</dbReference>